<keyword evidence="3" id="KW-1185">Reference proteome</keyword>
<evidence type="ECO:0000259" key="1">
    <source>
        <dbReference type="Pfam" id="PF04313"/>
    </source>
</evidence>
<evidence type="ECO:0000313" key="2">
    <source>
        <dbReference type="EMBL" id="MDP0588425.1"/>
    </source>
</evidence>
<reference evidence="2 3" key="1">
    <citation type="journal article" date="2023" name="bioRxiv">
        <title>An intranuclear bacterial parasite of deep-sea mussels expresses apoptosis inhibitors acquired from its host.</title>
        <authorList>
            <person name="Gonzalez Porras M.A."/>
            <person name="Assie A."/>
            <person name="Tietjen M."/>
            <person name="Violette M."/>
            <person name="Kleiner M."/>
            <person name="Gruber-Vodicka H."/>
            <person name="Dubilier N."/>
            <person name="Leisch N."/>
        </authorList>
    </citation>
    <scope>NUCLEOTIDE SEQUENCE [LARGE SCALE GENOMIC DNA]</scope>
    <source>
        <strain evidence="2">IAP13</strain>
    </source>
</reference>
<accession>A0AA90NSB3</accession>
<dbReference type="Gene3D" id="3.90.1570.50">
    <property type="match status" value="1"/>
</dbReference>
<dbReference type="Pfam" id="PF04313">
    <property type="entry name" value="HSDR_N"/>
    <property type="match status" value="1"/>
</dbReference>
<dbReference type="AlphaFoldDB" id="A0AA90NSB3"/>
<protein>
    <submittedName>
        <fullName evidence="2">Type I restriction endonuclease</fullName>
    </submittedName>
</protein>
<dbReference type="InterPro" id="IPR007409">
    <property type="entry name" value="Restrct_endonuc_type1_HsdR_N"/>
</dbReference>
<dbReference type="GO" id="GO:0009035">
    <property type="term" value="F:type I site-specific deoxyribonuclease activity"/>
    <property type="evidence" value="ECO:0007669"/>
    <property type="project" value="UniProtKB-EC"/>
</dbReference>
<evidence type="ECO:0000313" key="3">
    <source>
        <dbReference type="Proteomes" id="UP001178148"/>
    </source>
</evidence>
<dbReference type="EMBL" id="JASXSV010000004">
    <property type="protein sequence ID" value="MDP0588425.1"/>
    <property type="molecule type" value="Genomic_DNA"/>
</dbReference>
<dbReference type="GO" id="GO:0003677">
    <property type="term" value="F:DNA binding"/>
    <property type="evidence" value="ECO:0007669"/>
    <property type="project" value="UniProtKB-KW"/>
</dbReference>
<dbReference type="Proteomes" id="UP001178148">
    <property type="component" value="Unassembled WGS sequence"/>
</dbReference>
<sequence length="237" mass="26559">MMVSKTNEQALEALIEKALTGQCLEELKADNVREASLSSDTNQQFVMGFAGDFDAQFAIDTIRFWQFLEATQTDDLEKLRKYPDWQRKILERLDRLIKKHGILHLLKKGLAVDDAFFNLMYPAPLASSSQSVVYNFAANIFSVTRQVRYSLASPLQEIDMVLINGIALVSLELKNPWTGQNARYHGTKQYTDDRDIKTTSTAIWSLSGAYGGGHGRSVYDHQTGGQGDVFPTVQQGT</sequence>
<keyword evidence="2" id="KW-0540">Nuclease</keyword>
<dbReference type="GO" id="GO:0005524">
    <property type="term" value="F:ATP binding"/>
    <property type="evidence" value="ECO:0007669"/>
    <property type="project" value="UniProtKB-KW"/>
</dbReference>
<gene>
    <name evidence="2" type="ORF">QS748_04250</name>
</gene>
<organism evidence="2 3">
    <name type="scientific">Candidatus Endonucleibacter bathymodioli</name>
    <dbReference type="NCBI Taxonomy" id="539814"/>
    <lineage>
        <taxon>Bacteria</taxon>
        <taxon>Pseudomonadati</taxon>
        <taxon>Pseudomonadota</taxon>
        <taxon>Gammaproteobacteria</taxon>
        <taxon>Oceanospirillales</taxon>
        <taxon>Endozoicomonadaceae</taxon>
        <taxon>Candidatus Endonucleibacter</taxon>
    </lineage>
</organism>
<proteinExistence type="predicted"/>
<keyword evidence="2" id="KW-0378">Hydrolase</keyword>
<dbReference type="GO" id="GO:0009307">
    <property type="term" value="P:DNA restriction-modification system"/>
    <property type="evidence" value="ECO:0007669"/>
    <property type="project" value="UniProtKB-KW"/>
</dbReference>
<feature type="domain" description="Restriction endonuclease type I HsdR N-terminal" evidence="1">
    <location>
        <begin position="135"/>
        <end position="190"/>
    </location>
</feature>
<comment type="caution">
    <text evidence="2">The sequence shown here is derived from an EMBL/GenBank/DDBJ whole genome shotgun (WGS) entry which is preliminary data.</text>
</comment>
<name>A0AA90NSB3_9GAMM</name>
<keyword evidence="2" id="KW-0255">Endonuclease</keyword>